<evidence type="ECO:0000313" key="1">
    <source>
        <dbReference type="EMBL" id="KAI5657051.1"/>
    </source>
</evidence>
<reference evidence="2" key="1">
    <citation type="journal article" date="2023" name="Nat. Plants">
        <title>Single-cell RNA sequencing provides a high-resolution roadmap for understanding the multicellular compartmentation of specialized metabolism.</title>
        <authorList>
            <person name="Sun S."/>
            <person name="Shen X."/>
            <person name="Li Y."/>
            <person name="Li Y."/>
            <person name="Wang S."/>
            <person name="Li R."/>
            <person name="Zhang H."/>
            <person name="Shen G."/>
            <person name="Guo B."/>
            <person name="Wei J."/>
            <person name="Xu J."/>
            <person name="St-Pierre B."/>
            <person name="Chen S."/>
            <person name="Sun C."/>
        </authorList>
    </citation>
    <scope>NUCLEOTIDE SEQUENCE [LARGE SCALE GENOMIC DNA]</scope>
</reference>
<comment type="caution">
    <text evidence="1">The sequence shown here is derived from an EMBL/GenBank/DDBJ whole genome shotgun (WGS) entry which is preliminary data.</text>
</comment>
<accession>A0ACC0A8Y9</accession>
<name>A0ACC0A8Y9_CATRO</name>
<organism evidence="1 2">
    <name type="scientific">Catharanthus roseus</name>
    <name type="common">Madagascar periwinkle</name>
    <name type="synonym">Vinca rosea</name>
    <dbReference type="NCBI Taxonomy" id="4058"/>
    <lineage>
        <taxon>Eukaryota</taxon>
        <taxon>Viridiplantae</taxon>
        <taxon>Streptophyta</taxon>
        <taxon>Embryophyta</taxon>
        <taxon>Tracheophyta</taxon>
        <taxon>Spermatophyta</taxon>
        <taxon>Magnoliopsida</taxon>
        <taxon>eudicotyledons</taxon>
        <taxon>Gunneridae</taxon>
        <taxon>Pentapetalae</taxon>
        <taxon>asterids</taxon>
        <taxon>lamiids</taxon>
        <taxon>Gentianales</taxon>
        <taxon>Apocynaceae</taxon>
        <taxon>Rauvolfioideae</taxon>
        <taxon>Vinceae</taxon>
        <taxon>Catharanthinae</taxon>
        <taxon>Catharanthus</taxon>
    </lineage>
</organism>
<gene>
    <name evidence="1" type="ORF">M9H77_25844</name>
</gene>
<dbReference type="Proteomes" id="UP001060085">
    <property type="component" value="Linkage Group LG06"/>
</dbReference>
<evidence type="ECO:0000313" key="2">
    <source>
        <dbReference type="Proteomes" id="UP001060085"/>
    </source>
</evidence>
<dbReference type="EMBL" id="CM044706">
    <property type="protein sequence ID" value="KAI5657051.1"/>
    <property type="molecule type" value="Genomic_DNA"/>
</dbReference>
<keyword evidence="2" id="KW-1185">Reference proteome</keyword>
<sequence length="157" mass="17268">MDSEMRSLTDLLHKISTGPISKVREMLRLAKGVLSLVLPKDSGVTLTSLFEGDHHEFLGEGAEGAPMDEVVYLLFNWKNVVGGRNCGYRVVTDFLFGDEHQWPEAGLAPLEHWLETPDSLYVIANAFNLCVVLIAQLGSTTTLPLYSYSDRPGATDA</sequence>
<protein>
    <submittedName>
        <fullName evidence="1">Uncharacterized protein</fullName>
    </submittedName>
</protein>
<proteinExistence type="predicted"/>